<keyword evidence="3" id="KW-1185">Reference proteome</keyword>
<gene>
    <name evidence="2" type="ORF">C2845_PM04G09500</name>
</gene>
<reference evidence="3" key="1">
    <citation type="journal article" date="2019" name="Nat. Commun.">
        <title>The genome of broomcorn millet.</title>
        <authorList>
            <person name="Zou C."/>
            <person name="Miki D."/>
            <person name="Li D."/>
            <person name="Tang Q."/>
            <person name="Xiao L."/>
            <person name="Rajput S."/>
            <person name="Deng P."/>
            <person name="Jia W."/>
            <person name="Huang R."/>
            <person name="Zhang M."/>
            <person name="Sun Y."/>
            <person name="Hu J."/>
            <person name="Fu X."/>
            <person name="Schnable P.S."/>
            <person name="Li F."/>
            <person name="Zhang H."/>
            <person name="Feng B."/>
            <person name="Zhu X."/>
            <person name="Liu R."/>
            <person name="Schnable J.C."/>
            <person name="Zhu J.-K."/>
            <person name="Zhang H."/>
        </authorList>
    </citation>
    <scope>NUCLEOTIDE SEQUENCE [LARGE SCALE GENOMIC DNA]</scope>
</reference>
<dbReference type="EMBL" id="PQIB02000011">
    <property type="protein sequence ID" value="RLM85871.1"/>
    <property type="molecule type" value="Genomic_DNA"/>
</dbReference>
<accession>A0A3L6QS44</accession>
<dbReference type="GO" id="GO:0004305">
    <property type="term" value="F:ethanolamine kinase activity"/>
    <property type="evidence" value="ECO:0007669"/>
    <property type="project" value="TreeGrafter"/>
</dbReference>
<dbReference type="InterPro" id="IPR011009">
    <property type="entry name" value="Kinase-like_dom_sf"/>
</dbReference>
<dbReference type="SUPFAM" id="SSF56112">
    <property type="entry name" value="Protein kinase-like (PK-like)"/>
    <property type="match status" value="1"/>
</dbReference>
<dbReference type="GO" id="GO:0005737">
    <property type="term" value="C:cytoplasm"/>
    <property type="evidence" value="ECO:0007669"/>
    <property type="project" value="TreeGrafter"/>
</dbReference>
<sequence length="360" mass="40632">MATMTPQDVQELQPHGYTQVLWVDALTDELTSMLWFPMAFMVCQFLLFNQIWRERTTETLSAADLRDLEISALFARKLREFHDLDMPGALDQGCLVVVESQACIVLCHLLLSWPECDEIALLEKALSGVNQSDLQYGNIMIYEETRQVTLLDYEYASFNPVAFDIANHFSEMAADYHTSTPHVLDFAKYPDIQEQRRFVQTYLSSSATRSHLVGVGGRAIIVTTSNAVHQRRARSFPAACEVASDEAKASHISLSPTDDRVLSFRSSNADYRMLLLPRQQALQHQPPCMLILAKLHVGRRLHQQSRSYSNTAIPNVGGTEHRPVQNQALDLGRDQITHPRLASCERGIPNSLVVMIYSIL</sequence>
<dbReference type="PANTHER" id="PTHR22603">
    <property type="entry name" value="CHOLINE/ETHANOALAMINE KINASE"/>
    <property type="match status" value="1"/>
</dbReference>
<comment type="similarity">
    <text evidence="1">Belongs to the choline/ethanolamine kinase family.</text>
</comment>
<dbReference type="STRING" id="4540.A0A3L6QS44"/>
<dbReference type="OrthoDB" id="10267235at2759"/>
<dbReference type="PANTHER" id="PTHR22603:SF74">
    <property type="entry name" value="OS01G0183000 PROTEIN"/>
    <property type="match status" value="1"/>
</dbReference>
<proteinExistence type="inferred from homology"/>
<evidence type="ECO:0000313" key="3">
    <source>
        <dbReference type="Proteomes" id="UP000275267"/>
    </source>
</evidence>
<organism evidence="2 3">
    <name type="scientific">Panicum miliaceum</name>
    <name type="common">Proso millet</name>
    <name type="synonym">Broomcorn millet</name>
    <dbReference type="NCBI Taxonomy" id="4540"/>
    <lineage>
        <taxon>Eukaryota</taxon>
        <taxon>Viridiplantae</taxon>
        <taxon>Streptophyta</taxon>
        <taxon>Embryophyta</taxon>
        <taxon>Tracheophyta</taxon>
        <taxon>Spermatophyta</taxon>
        <taxon>Magnoliopsida</taxon>
        <taxon>Liliopsida</taxon>
        <taxon>Poales</taxon>
        <taxon>Poaceae</taxon>
        <taxon>PACMAD clade</taxon>
        <taxon>Panicoideae</taxon>
        <taxon>Panicodae</taxon>
        <taxon>Paniceae</taxon>
        <taxon>Panicinae</taxon>
        <taxon>Panicum</taxon>
        <taxon>Panicum sect. Panicum</taxon>
    </lineage>
</organism>
<comment type="caution">
    <text evidence="2">The sequence shown here is derived from an EMBL/GenBank/DDBJ whole genome shotgun (WGS) entry which is preliminary data.</text>
</comment>
<dbReference type="AlphaFoldDB" id="A0A3L6QS44"/>
<protein>
    <submittedName>
        <fullName evidence="2">Uncharacterized protein</fullName>
    </submittedName>
</protein>
<evidence type="ECO:0000256" key="1">
    <source>
        <dbReference type="ARBA" id="ARBA00038211"/>
    </source>
</evidence>
<dbReference type="Proteomes" id="UP000275267">
    <property type="component" value="Unassembled WGS sequence"/>
</dbReference>
<dbReference type="GO" id="GO:0006646">
    <property type="term" value="P:phosphatidylethanolamine biosynthetic process"/>
    <property type="evidence" value="ECO:0007669"/>
    <property type="project" value="TreeGrafter"/>
</dbReference>
<dbReference type="Pfam" id="PF01633">
    <property type="entry name" value="Choline_kinase"/>
    <property type="match status" value="1"/>
</dbReference>
<name>A0A3L6QS44_PANMI</name>
<dbReference type="GO" id="GO:0004103">
    <property type="term" value="F:choline kinase activity"/>
    <property type="evidence" value="ECO:0007669"/>
    <property type="project" value="TreeGrafter"/>
</dbReference>
<dbReference type="Gene3D" id="3.90.1200.10">
    <property type="match status" value="1"/>
</dbReference>
<evidence type="ECO:0000313" key="2">
    <source>
        <dbReference type="EMBL" id="RLM85871.1"/>
    </source>
</evidence>